<evidence type="ECO:0000313" key="6">
    <source>
        <dbReference type="EMBL" id="TYR19470.1"/>
    </source>
</evidence>
<dbReference type="SMART" id="SM00347">
    <property type="entry name" value="HTH_MARR"/>
    <property type="match status" value="1"/>
</dbReference>
<dbReference type="InterPro" id="IPR036388">
    <property type="entry name" value="WH-like_DNA-bd_sf"/>
</dbReference>
<dbReference type="InterPro" id="IPR023187">
    <property type="entry name" value="Tscrpt_reg_MarR-type_CS"/>
</dbReference>
<evidence type="ECO:0000313" key="7">
    <source>
        <dbReference type="Proteomes" id="UP000324726"/>
    </source>
</evidence>
<dbReference type="SUPFAM" id="SSF46785">
    <property type="entry name" value="Winged helix' DNA-binding domain"/>
    <property type="match status" value="1"/>
</dbReference>
<evidence type="ECO:0000256" key="3">
    <source>
        <dbReference type="ARBA" id="ARBA00023163"/>
    </source>
</evidence>
<feature type="domain" description="HTH marR-type" evidence="5">
    <location>
        <begin position="29"/>
        <end position="158"/>
    </location>
</feature>
<evidence type="ECO:0000256" key="1">
    <source>
        <dbReference type="ARBA" id="ARBA00023015"/>
    </source>
</evidence>
<evidence type="ECO:0000256" key="4">
    <source>
        <dbReference type="SAM" id="MobiDB-lite"/>
    </source>
</evidence>
<dbReference type="InterPro" id="IPR000835">
    <property type="entry name" value="HTH_MarR-typ"/>
</dbReference>
<accession>A0A5D4FYV3</accession>
<feature type="region of interest" description="Disordered" evidence="4">
    <location>
        <begin position="1"/>
        <end position="21"/>
    </location>
</feature>
<dbReference type="Pfam" id="PF12802">
    <property type="entry name" value="MarR_2"/>
    <property type="match status" value="1"/>
</dbReference>
<dbReference type="AlphaFoldDB" id="A0A5D4FYV3"/>
<gene>
    <name evidence="6" type="ORF">FYJ87_00065</name>
</gene>
<dbReference type="GO" id="GO:0003677">
    <property type="term" value="F:DNA binding"/>
    <property type="evidence" value="ECO:0007669"/>
    <property type="project" value="UniProtKB-KW"/>
</dbReference>
<organism evidence="6 7">
    <name type="scientific">Corynebacterium urealyticum</name>
    <dbReference type="NCBI Taxonomy" id="43771"/>
    <lineage>
        <taxon>Bacteria</taxon>
        <taxon>Bacillati</taxon>
        <taxon>Actinomycetota</taxon>
        <taxon>Actinomycetes</taxon>
        <taxon>Mycobacteriales</taxon>
        <taxon>Corynebacteriaceae</taxon>
        <taxon>Corynebacterium</taxon>
    </lineage>
</organism>
<dbReference type="GO" id="GO:0003700">
    <property type="term" value="F:DNA-binding transcription factor activity"/>
    <property type="evidence" value="ECO:0007669"/>
    <property type="project" value="InterPro"/>
</dbReference>
<dbReference type="Proteomes" id="UP000324726">
    <property type="component" value="Unassembled WGS sequence"/>
</dbReference>
<evidence type="ECO:0000259" key="5">
    <source>
        <dbReference type="PROSITE" id="PS50995"/>
    </source>
</evidence>
<dbReference type="PROSITE" id="PS01117">
    <property type="entry name" value="HTH_MARR_1"/>
    <property type="match status" value="1"/>
</dbReference>
<dbReference type="InterPro" id="IPR039422">
    <property type="entry name" value="MarR/SlyA-like"/>
</dbReference>
<dbReference type="GO" id="GO:0006950">
    <property type="term" value="P:response to stress"/>
    <property type="evidence" value="ECO:0007669"/>
    <property type="project" value="TreeGrafter"/>
</dbReference>
<keyword evidence="1" id="KW-0805">Transcription regulation</keyword>
<dbReference type="PROSITE" id="PS50995">
    <property type="entry name" value="HTH_MARR_2"/>
    <property type="match status" value="1"/>
</dbReference>
<protein>
    <submittedName>
        <fullName evidence="6">Winged helix-turn-helix transcriptional regulator</fullName>
    </submittedName>
</protein>
<dbReference type="PANTHER" id="PTHR33164:SF57">
    <property type="entry name" value="MARR-FAMILY TRANSCRIPTIONAL REGULATOR"/>
    <property type="match status" value="1"/>
</dbReference>
<reference evidence="6 7" key="1">
    <citation type="submission" date="2019-08" db="EMBL/GenBank/DDBJ databases">
        <title>Draft genome of C. urealyticum strain VH4248.</title>
        <authorList>
            <person name="Navas J."/>
        </authorList>
    </citation>
    <scope>NUCLEOTIDE SEQUENCE [LARGE SCALE GENOMIC DNA]</scope>
    <source>
        <strain evidence="6 7">VH4248</strain>
    </source>
</reference>
<evidence type="ECO:0000256" key="2">
    <source>
        <dbReference type="ARBA" id="ARBA00023125"/>
    </source>
</evidence>
<dbReference type="RefSeq" id="WP_070761452.1">
    <property type="nucleotide sequence ID" value="NZ_VSZI01000001.1"/>
</dbReference>
<dbReference type="PANTHER" id="PTHR33164">
    <property type="entry name" value="TRANSCRIPTIONAL REGULATOR, MARR FAMILY"/>
    <property type="match status" value="1"/>
</dbReference>
<dbReference type="EMBL" id="VSZI01000001">
    <property type="protein sequence ID" value="TYR19470.1"/>
    <property type="molecule type" value="Genomic_DNA"/>
</dbReference>
<name>A0A5D4FYV3_9CORY</name>
<keyword evidence="2" id="KW-0238">DNA-binding</keyword>
<dbReference type="Gene3D" id="1.10.10.10">
    <property type="entry name" value="Winged helix-like DNA-binding domain superfamily/Winged helix DNA-binding domain"/>
    <property type="match status" value="1"/>
</dbReference>
<comment type="caution">
    <text evidence="6">The sequence shown here is derived from an EMBL/GenBank/DDBJ whole genome shotgun (WGS) entry which is preliminary data.</text>
</comment>
<sequence>MSSTAASPQRPKPNVSGHKAKEVLPDVDVSEIASSVFDFLSATRRLMSRPSADMNISQSEIEVLQFISQHPGCGVSEIARLRFLRASNVSATVRRLINDGLVDRQANDYDRRAQDLYLTDKGVDIMNDITDQWAMFIAQATSRMERSDVRKLRDGVPALRGLSDAAEAIIDNLQRERERVI</sequence>
<keyword evidence="3" id="KW-0804">Transcription</keyword>
<proteinExistence type="predicted"/>
<dbReference type="InterPro" id="IPR036390">
    <property type="entry name" value="WH_DNA-bd_sf"/>
</dbReference>